<evidence type="ECO:0000256" key="4">
    <source>
        <dbReference type="ARBA" id="ARBA00023136"/>
    </source>
</evidence>
<keyword evidence="3 5" id="KW-1133">Transmembrane helix</keyword>
<evidence type="ECO:0000256" key="1">
    <source>
        <dbReference type="ARBA" id="ARBA00004141"/>
    </source>
</evidence>
<dbReference type="InterPro" id="IPR004031">
    <property type="entry name" value="PMP22/EMP/MP20/Claudin"/>
</dbReference>
<name>A0A2T7NYM1_POMCA</name>
<accession>A0A2T7NYM1</accession>
<feature type="transmembrane region" description="Helical" evidence="5">
    <location>
        <begin position="68"/>
        <end position="95"/>
    </location>
</feature>
<feature type="transmembrane region" description="Helical" evidence="5">
    <location>
        <begin position="12"/>
        <end position="36"/>
    </location>
</feature>
<comment type="caution">
    <text evidence="6">The sequence shown here is derived from an EMBL/GenBank/DDBJ whole genome shotgun (WGS) entry which is preliminary data.</text>
</comment>
<evidence type="ECO:0000313" key="6">
    <source>
        <dbReference type="EMBL" id="PVD26251.1"/>
    </source>
</evidence>
<dbReference type="GO" id="GO:0016020">
    <property type="term" value="C:membrane"/>
    <property type="evidence" value="ECO:0007669"/>
    <property type="project" value="UniProtKB-SubCell"/>
</dbReference>
<dbReference type="Pfam" id="PF00822">
    <property type="entry name" value="PMP22_Claudin"/>
    <property type="match status" value="1"/>
</dbReference>
<evidence type="ECO:0000256" key="5">
    <source>
        <dbReference type="SAM" id="Phobius"/>
    </source>
</evidence>
<gene>
    <name evidence="6" type="ORF">C0Q70_13921</name>
</gene>
<protein>
    <recommendedName>
        <fullName evidence="8">MARVEL domain-containing protein</fullName>
    </recommendedName>
</protein>
<keyword evidence="2 5" id="KW-0812">Transmembrane</keyword>
<evidence type="ECO:0000256" key="2">
    <source>
        <dbReference type="ARBA" id="ARBA00022692"/>
    </source>
</evidence>
<evidence type="ECO:0008006" key="8">
    <source>
        <dbReference type="Google" id="ProtNLM"/>
    </source>
</evidence>
<keyword evidence="4 5" id="KW-0472">Membrane</keyword>
<sequence length="171" mass="18506">MTFRSSTSLVKIAFFISVFAFVITAVGVFTPNWMVISKIDYRMGLVYVCTSTGCSSGGSGSTSAIPDWYMAMLVMELFGILFAAASLIFITLYIFCAATSGKKWTRMVTLCLTYGAAFLLLIGVIICAAKKNEVAIPLFPHPDLGWSFALTVVAGLLYLGIGVMLLMDVFL</sequence>
<dbReference type="Gene3D" id="1.20.140.150">
    <property type="match status" value="1"/>
</dbReference>
<evidence type="ECO:0000313" key="7">
    <source>
        <dbReference type="Proteomes" id="UP000245119"/>
    </source>
</evidence>
<reference evidence="6 7" key="1">
    <citation type="submission" date="2018-04" db="EMBL/GenBank/DDBJ databases">
        <title>The genome of golden apple snail Pomacea canaliculata provides insight into stress tolerance and invasive adaptation.</title>
        <authorList>
            <person name="Liu C."/>
            <person name="Liu B."/>
            <person name="Ren Y."/>
            <person name="Zhang Y."/>
            <person name="Wang H."/>
            <person name="Li S."/>
            <person name="Jiang F."/>
            <person name="Yin L."/>
            <person name="Zhang G."/>
            <person name="Qian W."/>
            <person name="Fan W."/>
        </authorList>
    </citation>
    <scope>NUCLEOTIDE SEQUENCE [LARGE SCALE GENOMIC DNA]</scope>
    <source>
        <strain evidence="6">SZHN2017</strain>
        <tissue evidence="6">Muscle</tissue>
    </source>
</reference>
<organism evidence="6 7">
    <name type="scientific">Pomacea canaliculata</name>
    <name type="common">Golden apple snail</name>
    <dbReference type="NCBI Taxonomy" id="400727"/>
    <lineage>
        <taxon>Eukaryota</taxon>
        <taxon>Metazoa</taxon>
        <taxon>Spiralia</taxon>
        <taxon>Lophotrochozoa</taxon>
        <taxon>Mollusca</taxon>
        <taxon>Gastropoda</taxon>
        <taxon>Caenogastropoda</taxon>
        <taxon>Architaenioglossa</taxon>
        <taxon>Ampullarioidea</taxon>
        <taxon>Ampullariidae</taxon>
        <taxon>Pomacea</taxon>
    </lineage>
</organism>
<evidence type="ECO:0000256" key="3">
    <source>
        <dbReference type="ARBA" id="ARBA00022989"/>
    </source>
</evidence>
<dbReference type="Proteomes" id="UP000245119">
    <property type="component" value="Linkage Group LG8"/>
</dbReference>
<keyword evidence="7" id="KW-1185">Reference proteome</keyword>
<comment type="subcellular location">
    <subcellularLocation>
        <location evidence="1">Membrane</location>
        <topology evidence="1">Multi-pass membrane protein</topology>
    </subcellularLocation>
</comment>
<feature type="transmembrane region" description="Helical" evidence="5">
    <location>
        <begin position="107"/>
        <end position="126"/>
    </location>
</feature>
<proteinExistence type="predicted"/>
<feature type="transmembrane region" description="Helical" evidence="5">
    <location>
        <begin position="146"/>
        <end position="167"/>
    </location>
</feature>
<dbReference type="AlphaFoldDB" id="A0A2T7NYM1"/>
<dbReference type="OrthoDB" id="6140671at2759"/>
<dbReference type="EMBL" id="PZQS01000008">
    <property type="protein sequence ID" value="PVD26251.1"/>
    <property type="molecule type" value="Genomic_DNA"/>
</dbReference>